<evidence type="ECO:0000313" key="3">
    <source>
        <dbReference type="Proteomes" id="UP000886653"/>
    </source>
</evidence>
<dbReference type="OrthoDB" id="2496582at2759"/>
<keyword evidence="1" id="KW-1133">Transmembrane helix</keyword>
<dbReference type="AlphaFoldDB" id="A0A9P6T9G9"/>
<evidence type="ECO:0000256" key="1">
    <source>
        <dbReference type="SAM" id="Phobius"/>
    </source>
</evidence>
<dbReference type="EMBL" id="MU167316">
    <property type="protein sequence ID" value="KAG0143559.1"/>
    <property type="molecule type" value="Genomic_DNA"/>
</dbReference>
<protein>
    <submittedName>
        <fullName evidence="2">Uncharacterized protein</fullName>
    </submittedName>
</protein>
<accession>A0A9P6T9G9</accession>
<name>A0A9P6T9G9_9BASI</name>
<feature type="transmembrane region" description="Helical" evidence="1">
    <location>
        <begin position="273"/>
        <end position="294"/>
    </location>
</feature>
<sequence>MSILSSLQHSILAARVTHGSPPSTNFMRDNLGTVKSLVNPPFPPWALALLFIFATFRAVLIAISAGIILLPAFRGPESRKRHYYLVRRVYSTEYRGMPYLVPNRSMVITLGEFCSSVFYLISVCMHYRFYTAPIMPRGTALPLWYCITGLPSAVGIWMAGWGLFFACFCNVPDTKKRDRNSWTLAPRLYNFLWISWVLVVVSSITAGAIKVMHDWDRLEGKITRIIQEINQAADLYDLYHEVSLLHMTSILAQRDAIYQALRQLTSTIDMICYFAIVFYLTLGVFYLVTISYLLRLCSNVLSLRVKEWVAPQVQSCSVVWMELEAEFKYQSRLSVGILLTIGCQICWLIYEWLVSSHWDVARIKLSLGLLDQLPGVFAAPTLLFQSWRIIGERYSADESTLGQVSADLDSNQLPHLAAKLLGWDSTEHWGIRPSIQLDAFSKLGDVNDSVSDESNFGCAPTGKTNNLVSGISIQRITATTEDTS</sequence>
<evidence type="ECO:0000313" key="2">
    <source>
        <dbReference type="EMBL" id="KAG0143559.1"/>
    </source>
</evidence>
<keyword evidence="1" id="KW-0472">Membrane</keyword>
<feature type="transmembrane region" description="Helical" evidence="1">
    <location>
        <begin position="142"/>
        <end position="168"/>
    </location>
</feature>
<feature type="transmembrane region" description="Helical" evidence="1">
    <location>
        <begin position="333"/>
        <end position="353"/>
    </location>
</feature>
<proteinExistence type="predicted"/>
<gene>
    <name evidence="2" type="ORF">CROQUDRAFT_717119</name>
</gene>
<dbReference type="Proteomes" id="UP000886653">
    <property type="component" value="Unassembled WGS sequence"/>
</dbReference>
<keyword evidence="1" id="KW-0812">Transmembrane</keyword>
<comment type="caution">
    <text evidence="2">The sequence shown here is derived from an EMBL/GenBank/DDBJ whole genome shotgun (WGS) entry which is preliminary data.</text>
</comment>
<organism evidence="2 3">
    <name type="scientific">Cronartium quercuum f. sp. fusiforme G11</name>
    <dbReference type="NCBI Taxonomy" id="708437"/>
    <lineage>
        <taxon>Eukaryota</taxon>
        <taxon>Fungi</taxon>
        <taxon>Dikarya</taxon>
        <taxon>Basidiomycota</taxon>
        <taxon>Pucciniomycotina</taxon>
        <taxon>Pucciniomycetes</taxon>
        <taxon>Pucciniales</taxon>
        <taxon>Coleosporiaceae</taxon>
        <taxon>Cronartium</taxon>
    </lineage>
</organism>
<feature type="transmembrane region" description="Helical" evidence="1">
    <location>
        <begin position="43"/>
        <end position="73"/>
    </location>
</feature>
<keyword evidence="3" id="KW-1185">Reference proteome</keyword>
<feature type="transmembrane region" description="Helical" evidence="1">
    <location>
        <begin position="107"/>
        <end position="130"/>
    </location>
</feature>
<reference evidence="2" key="1">
    <citation type="submission" date="2013-11" db="EMBL/GenBank/DDBJ databases">
        <title>Genome sequence of the fusiform rust pathogen reveals effectors for host alternation and coevolution with pine.</title>
        <authorList>
            <consortium name="DOE Joint Genome Institute"/>
            <person name="Smith K."/>
            <person name="Pendleton A."/>
            <person name="Kubisiak T."/>
            <person name="Anderson C."/>
            <person name="Salamov A."/>
            <person name="Aerts A."/>
            <person name="Riley R."/>
            <person name="Clum A."/>
            <person name="Lindquist E."/>
            <person name="Ence D."/>
            <person name="Campbell M."/>
            <person name="Kronenberg Z."/>
            <person name="Feau N."/>
            <person name="Dhillon B."/>
            <person name="Hamelin R."/>
            <person name="Burleigh J."/>
            <person name="Smith J."/>
            <person name="Yandell M."/>
            <person name="Nelson C."/>
            <person name="Grigoriev I."/>
            <person name="Davis J."/>
        </authorList>
    </citation>
    <scope>NUCLEOTIDE SEQUENCE</scope>
    <source>
        <strain evidence="2">G11</strain>
    </source>
</reference>
<feature type="transmembrane region" description="Helical" evidence="1">
    <location>
        <begin position="188"/>
        <end position="209"/>
    </location>
</feature>